<gene>
    <name evidence="3" type="ORF">WIS52_16615</name>
</gene>
<evidence type="ECO:0000256" key="1">
    <source>
        <dbReference type="SAM" id="MobiDB-lite"/>
    </source>
</evidence>
<evidence type="ECO:0000313" key="3">
    <source>
        <dbReference type="EMBL" id="MEQ3552098.1"/>
    </source>
</evidence>
<dbReference type="SUPFAM" id="SSF56436">
    <property type="entry name" value="C-type lectin-like"/>
    <property type="match status" value="1"/>
</dbReference>
<evidence type="ECO:0000259" key="2">
    <source>
        <dbReference type="Pfam" id="PF03781"/>
    </source>
</evidence>
<dbReference type="PANTHER" id="PTHR23150:SF19">
    <property type="entry name" value="FORMYLGLYCINE-GENERATING ENZYME"/>
    <property type="match status" value="1"/>
</dbReference>
<feature type="compositionally biased region" description="Low complexity" evidence="1">
    <location>
        <begin position="1"/>
        <end position="22"/>
    </location>
</feature>
<accession>A0ABV1KCA4</accession>
<dbReference type="PANTHER" id="PTHR23150">
    <property type="entry name" value="SULFATASE MODIFYING FACTOR 1, 2"/>
    <property type="match status" value="1"/>
</dbReference>
<proteinExistence type="predicted"/>
<organism evidence="3 4">
    <name type="scientific">Pseudonocardia nematodicida</name>
    <dbReference type="NCBI Taxonomy" id="1206997"/>
    <lineage>
        <taxon>Bacteria</taxon>
        <taxon>Bacillati</taxon>
        <taxon>Actinomycetota</taxon>
        <taxon>Actinomycetes</taxon>
        <taxon>Pseudonocardiales</taxon>
        <taxon>Pseudonocardiaceae</taxon>
        <taxon>Pseudonocardia</taxon>
    </lineage>
</organism>
<dbReference type="Gene3D" id="3.90.1580.10">
    <property type="entry name" value="paralog of FGE (formylglycine-generating enzyme)"/>
    <property type="match status" value="1"/>
</dbReference>
<dbReference type="Proteomes" id="UP001494902">
    <property type="component" value="Unassembled WGS sequence"/>
</dbReference>
<name>A0ABV1KCA4_9PSEU</name>
<feature type="region of interest" description="Disordered" evidence="1">
    <location>
        <begin position="241"/>
        <end position="309"/>
    </location>
</feature>
<evidence type="ECO:0000313" key="4">
    <source>
        <dbReference type="Proteomes" id="UP001494902"/>
    </source>
</evidence>
<dbReference type="Pfam" id="PF03781">
    <property type="entry name" value="FGE-sulfatase"/>
    <property type="match status" value="1"/>
</dbReference>
<reference evidence="3 4" key="1">
    <citation type="submission" date="2024-03" db="EMBL/GenBank/DDBJ databases">
        <title>Draft genome sequence of Pseudonocardia nematodicida JCM 31783.</title>
        <authorList>
            <person name="Butdee W."/>
            <person name="Duangmal K."/>
        </authorList>
    </citation>
    <scope>NUCLEOTIDE SEQUENCE [LARGE SCALE GENOMIC DNA]</scope>
    <source>
        <strain evidence="3 4">JCM 31783</strain>
    </source>
</reference>
<dbReference type="InterPro" id="IPR042095">
    <property type="entry name" value="SUMF_sf"/>
</dbReference>
<protein>
    <submittedName>
        <fullName evidence="3">Formylglycine-generating enzyme family protein</fullName>
    </submittedName>
</protein>
<dbReference type="RefSeq" id="WP_349299165.1">
    <property type="nucleotide sequence ID" value="NZ_JBEDNQ010000006.1"/>
</dbReference>
<dbReference type="InterPro" id="IPR016187">
    <property type="entry name" value="CTDL_fold"/>
</dbReference>
<feature type="region of interest" description="Disordered" evidence="1">
    <location>
        <begin position="1"/>
        <end position="54"/>
    </location>
</feature>
<feature type="domain" description="Sulfatase-modifying factor enzyme-like" evidence="2">
    <location>
        <begin position="30"/>
        <end position="288"/>
    </location>
</feature>
<sequence length="309" mass="32852">MSRSRAPGPSPSVSPSRPAAAGARRRFAGIGGGEFVMGSDEGPHDDGEGPPRPVRVAPFAIGTCAVTNAEFAAFVEATGHPTTAERHGWSFVYAGRLRADLPPTLAVAGAPWWRRVPGACWCRPEGPGSDLAGRADHPVVHVSWLDACAYATWAGARLPTEREWECAARGGLPGRRYPWGDEREPGGERRMNTFAGDFPVPAPGTVPGPVAVDTYPPNGYGLYNTTGNVWEWCADRWTGPGPSRPAHRVHRGGSYLSDGSRGARYRCSARSSHGVDGSAGHLGFRIARDPQGQTPRNARRSSPPCTTIA</sequence>
<dbReference type="InterPro" id="IPR051043">
    <property type="entry name" value="Sulfatase_Mod_Factor_Kinase"/>
</dbReference>
<dbReference type="EMBL" id="JBEDNQ010000006">
    <property type="protein sequence ID" value="MEQ3552098.1"/>
    <property type="molecule type" value="Genomic_DNA"/>
</dbReference>
<keyword evidence="4" id="KW-1185">Reference proteome</keyword>
<dbReference type="InterPro" id="IPR005532">
    <property type="entry name" value="SUMF_dom"/>
</dbReference>
<comment type="caution">
    <text evidence="3">The sequence shown here is derived from an EMBL/GenBank/DDBJ whole genome shotgun (WGS) entry which is preliminary data.</text>
</comment>